<dbReference type="Proteomes" id="UP000828390">
    <property type="component" value="Unassembled WGS sequence"/>
</dbReference>
<gene>
    <name evidence="1" type="ORF">DPMN_087510</name>
</gene>
<name>A0A9D4QWZ1_DREPO</name>
<keyword evidence="2" id="KW-1185">Reference proteome</keyword>
<dbReference type="GO" id="GO:0003676">
    <property type="term" value="F:nucleic acid binding"/>
    <property type="evidence" value="ECO:0007669"/>
    <property type="project" value="InterPro"/>
</dbReference>
<evidence type="ECO:0000313" key="2">
    <source>
        <dbReference type="Proteomes" id="UP000828390"/>
    </source>
</evidence>
<comment type="caution">
    <text evidence="1">The sequence shown here is derived from an EMBL/GenBank/DDBJ whole genome shotgun (WGS) entry which is preliminary data.</text>
</comment>
<dbReference type="AlphaFoldDB" id="A0A9D4QWZ1"/>
<reference evidence="1" key="2">
    <citation type="submission" date="2020-11" db="EMBL/GenBank/DDBJ databases">
        <authorList>
            <person name="McCartney M.A."/>
            <person name="Auch B."/>
            <person name="Kono T."/>
            <person name="Mallez S."/>
            <person name="Becker A."/>
            <person name="Gohl D.M."/>
            <person name="Silverstein K.A.T."/>
            <person name="Koren S."/>
            <person name="Bechman K.B."/>
            <person name="Herman A."/>
            <person name="Abrahante J.E."/>
            <person name="Garbe J."/>
        </authorList>
    </citation>
    <scope>NUCLEOTIDE SEQUENCE</scope>
    <source>
        <strain evidence="1">Duluth1</strain>
        <tissue evidence="1">Whole animal</tissue>
    </source>
</reference>
<proteinExistence type="predicted"/>
<reference evidence="1" key="1">
    <citation type="journal article" date="2019" name="bioRxiv">
        <title>The Genome of the Zebra Mussel, Dreissena polymorpha: A Resource for Invasive Species Research.</title>
        <authorList>
            <person name="McCartney M.A."/>
            <person name="Auch B."/>
            <person name="Kono T."/>
            <person name="Mallez S."/>
            <person name="Zhang Y."/>
            <person name="Obille A."/>
            <person name="Becker A."/>
            <person name="Abrahante J.E."/>
            <person name="Garbe J."/>
            <person name="Badalamenti J.P."/>
            <person name="Herman A."/>
            <person name="Mangelson H."/>
            <person name="Liachko I."/>
            <person name="Sullivan S."/>
            <person name="Sone E.D."/>
            <person name="Koren S."/>
            <person name="Silverstein K.A.T."/>
            <person name="Beckman K.B."/>
            <person name="Gohl D.M."/>
        </authorList>
    </citation>
    <scope>NUCLEOTIDE SEQUENCE</scope>
    <source>
        <strain evidence="1">Duluth1</strain>
        <tissue evidence="1">Whole animal</tissue>
    </source>
</reference>
<accession>A0A9D4QWZ1</accession>
<dbReference type="InterPro" id="IPR036397">
    <property type="entry name" value="RNaseH_sf"/>
</dbReference>
<evidence type="ECO:0008006" key="3">
    <source>
        <dbReference type="Google" id="ProtNLM"/>
    </source>
</evidence>
<protein>
    <recommendedName>
        <fullName evidence="3">Transposase</fullName>
    </recommendedName>
</protein>
<sequence length="117" mass="13552">MHFMCREIHLSKVSLYQSASKDDTIRFAATRLSPPYSPDLVPMDFRVFPEVKSQLRGIRFSSKQELTVAAKRMVSSFDADCSIERDVWCGNEIRQRLDMEAYGSRKIRSCSYQTVFV</sequence>
<dbReference type="EMBL" id="JAIWYP010000003">
    <property type="protein sequence ID" value="KAH3845235.1"/>
    <property type="molecule type" value="Genomic_DNA"/>
</dbReference>
<evidence type="ECO:0000313" key="1">
    <source>
        <dbReference type="EMBL" id="KAH3845235.1"/>
    </source>
</evidence>
<organism evidence="1 2">
    <name type="scientific">Dreissena polymorpha</name>
    <name type="common">Zebra mussel</name>
    <name type="synonym">Mytilus polymorpha</name>
    <dbReference type="NCBI Taxonomy" id="45954"/>
    <lineage>
        <taxon>Eukaryota</taxon>
        <taxon>Metazoa</taxon>
        <taxon>Spiralia</taxon>
        <taxon>Lophotrochozoa</taxon>
        <taxon>Mollusca</taxon>
        <taxon>Bivalvia</taxon>
        <taxon>Autobranchia</taxon>
        <taxon>Heteroconchia</taxon>
        <taxon>Euheterodonta</taxon>
        <taxon>Imparidentia</taxon>
        <taxon>Neoheterodontei</taxon>
        <taxon>Myida</taxon>
        <taxon>Dreissenoidea</taxon>
        <taxon>Dreissenidae</taxon>
        <taxon>Dreissena</taxon>
    </lineage>
</organism>
<dbReference type="Gene3D" id="3.30.420.10">
    <property type="entry name" value="Ribonuclease H-like superfamily/Ribonuclease H"/>
    <property type="match status" value="1"/>
</dbReference>